<feature type="compositionally biased region" description="Acidic residues" evidence="3">
    <location>
        <begin position="765"/>
        <end position="776"/>
    </location>
</feature>
<dbReference type="SUPFAM" id="SSF50044">
    <property type="entry name" value="SH3-domain"/>
    <property type="match status" value="1"/>
</dbReference>
<feature type="compositionally biased region" description="Acidic residues" evidence="3">
    <location>
        <begin position="204"/>
        <end position="218"/>
    </location>
</feature>
<feature type="compositionally biased region" description="Basic and acidic residues" evidence="3">
    <location>
        <begin position="78"/>
        <end position="87"/>
    </location>
</feature>
<dbReference type="GO" id="GO:0051286">
    <property type="term" value="C:cell tip"/>
    <property type="evidence" value="ECO:0007669"/>
    <property type="project" value="TreeGrafter"/>
</dbReference>
<feature type="compositionally biased region" description="Acidic residues" evidence="3">
    <location>
        <begin position="403"/>
        <end position="417"/>
    </location>
</feature>
<feature type="region of interest" description="Disordered" evidence="3">
    <location>
        <begin position="403"/>
        <end position="893"/>
    </location>
</feature>
<comment type="caution">
    <text evidence="5">The sequence shown here is derived from an EMBL/GenBank/DDBJ whole genome shotgun (WGS) entry which is preliminary data.</text>
</comment>
<feature type="compositionally biased region" description="Polar residues" evidence="3">
    <location>
        <begin position="619"/>
        <end position="630"/>
    </location>
</feature>
<evidence type="ECO:0000256" key="2">
    <source>
        <dbReference type="PROSITE-ProRule" id="PRU00192"/>
    </source>
</evidence>
<gene>
    <name evidence="5" type="ORF">K490DRAFT_56528</name>
</gene>
<feature type="compositionally biased region" description="Basic and acidic residues" evidence="3">
    <location>
        <begin position="743"/>
        <end position="753"/>
    </location>
</feature>
<evidence type="ECO:0000256" key="3">
    <source>
        <dbReference type="SAM" id="MobiDB-lite"/>
    </source>
</evidence>
<feature type="compositionally biased region" description="Basic and acidic residues" evidence="3">
    <location>
        <begin position="51"/>
        <end position="61"/>
    </location>
</feature>
<dbReference type="Gene3D" id="2.30.30.40">
    <property type="entry name" value="SH3 Domains"/>
    <property type="match status" value="1"/>
</dbReference>
<proteinExistence type="predicted"/>
<dbReference type="InterPro" id="IPR053039">
    <property type="entry name" value="Polarity_Bud-Selection_Reg"/>
</dbReference>
<evidence type="ECO:0000313" key="6">
    <source>
        <dbReference type="Proteomes" id="UP000799776"/>
    </source>
</evidence>
<feature type="compositionally biased region" description="Basic and acidic residues" evidence="3">
    <location>
        <begin position="126"/>
        <end position="140"/>
    </location>
</feature>
<dbReference type="OrthoDB" id="196165at2759"/>
<dbReference type="EMBL" id="ML978718">
    <property type="protein sequence ID" value="KAF2087959.1"/>
    <property type="molecule type" value="Genomic_DNA"/>
</dbReference>
<dbReference type="GO" id="GO:0008104">
    <property type="term" value="P:intracellular protein localization"/>
    <property type="evidence" value="ECO:0007669"/>
    <property type="project" value="TreeGrafter"/>
</dbReference>
<feature type="compositionally biased region" description="Polar residues" evidence="3">
    <location>
        <begin position="490"/>
        <end position="499"/>
    </location>
</feature>
<protein>
    <recommendedName>
        <fullName evidence="4">SH3 domain-containing protein</fullName>
    </recommendedName>
</protein>
<dbReference type="PANTHER" id="PTHR47775:SF1">
    <property type="entry name" value="BUD SITE SELECTION PROTEIN 14"/>
    <property type="match status" value="1"/>
</dbReference>
<evidence type="ECO:0000259" key="4">
    <source>
        <dbReference type="PROSITE" id="PS50002"/>
    </source>
</evidence>
<feature type="compositionally biased region" description="Polar residues" evidence="3">
    <location>
        <begin position="725"/>
        <end position="742"/>
    </location>
</feature>
<reference evidence="5" key="1">
    <citation type="journal article" date="2020" name="Stud. Mycol.">
        <title>101 Dothideomycetes genomes: a test case for predicting lifestyles and emergence of pathogens.</title>
        <authorList>
            <person name="Haridas S."/>
            <person name="Albert R."/>
            <person name="Binder M."/>
            <person name="Bloem J."/>
            <person name="Labutti K."/>
            <person name="Salamov A."/>
            <person name="Andreopoulos B."/>
            <person name="Baker S."/>
            <person name="Barry K."/>
            <person name="Bills G."/>
            <person name="Bluhm B."/>
            <person name="Cannon C."/>
            <person name="Castanera R."/>
            <person name="Culley D."/>
            <person name="Daum C."/>
            <person name="Ezra D."/>
            <person name="Gonzalez J."/>
            <person name="Henrissat B."/>
            <person name="Kuo A."/>
            <person name="Liang C."/>
            <person name="Lipzen A."/>
            <person name="Lutzoni F."/>
            <person name="Magnuson J."/>
            <person name="Mondo S."/>
            <person name="Nolan M."/>
            <person name="Ohm R."/>
            <person name="Pangilinan J."/>
            <person name="Park H.-J."/>
            <person name="Ramirez L."/>
            <person name="Alfaro M."/>
            <person name="Sun H."/>
            <person name="Tritt A."/>
            <person name="Yoshinaga Y."/>
            <person name="Zwiers L.-H."/>
            <person name="Turgeon B."/>
            <person name="Goodwin S."/>
            <person name="Spatafora J."/>
            <person name="Crous P."/>
            <person name="Grigoriev I."/>
        </authorList>
    </citation>
    <scope>NUCLEOTIDE SEQUENCE</scope>
    <source>
        <strain evidence="5">CBS 121410</strain>
    </source>
</reference>
<feature type="compositionally biased region" description="Low complexity" evidence="3">
    <location>
        <begin position="660"/>
        <end position="675"/>
    </location>
</feature>
<feature type="region of interest" description="Disordered" evidence="3">
    <location>
        <begin position="1"/>
        <end position="271"/>
    </location>
</feature>
<dbReference type="SMART" id="SM00326">
    <property type="entry name" value="SH3"/>
    <property type="match status" value="1"/>
</dbReference>
<dbReference type="InterPro" id="IPR036028">
    <property type="entry name" value="SH3-like_dom_sf"/>
</dbReference>
<feature type="compositionally biased region" description="Basic and acidic residues" evidence="3">
    <location>
        <begin position="530"/>
        <end position="556"/>
    </location>
</feature>
<sequence>MTRPNIIRADTIDLQAQSSPSAADHTRQPTQPAPLGIGPAAPHQAAAVRHVNAERNSEEIRLSAALDDLQDGDYANGDDEHHDEHATHMNGEQADASDDPDLADSETEDMDDDMLDKISSSPSIDDASHHHSGEYTRTEPEPGATASDHEIDEDDHEESRDTLGPLPGEQHEDEGLGQDVQDEGDTADLRIKGDASAETASLLPDDDSVAQDPVDPEDTAGHTPPTSRPASAAESDSADSWVTESDHASWNEEEEEDDDDSDDFSFSDDPRFVDSGWGGECLRETEDIDFEFVYALHTFVATVEGQANATKGDTMVLLDDSNSYWWLVRVVKDSSIEQGYLPAEHIETPTERLARLNKHRNIDLSATMLADTAEKTKNPLKKAMRRRNAKTVQFTAPTYVEASDYEWSSEEEDDAESEVFGNGDPHVDEVQDPEEHDDQITVEPLKVGSKEKKAAGAEPSGVDATVTEDGGRDSMDKSRASDELEPRISRNGTVRNTDSFFKDDSVETRKITLTPNILRDDSSSSTVRSTETRERAASLDSLEKDKPMDKGKDDKKKKEKKPGMLRGLFGRKDKKTKASDTEPSDEAGKPSDEISRESPQPKESMDESPVEKKAEKEVQQPQPQRQTSKSKQQKPPLDTSQAAMQTIAEERSPQSPTPQTPQSQQVVSPTSIVSPASANGANGTPRGLDSTMRLVQQSPVQNAAEQTAAVKSPTEAAAPEPLRARSNSSVKNNPITNMLRSNSEQKPDKMPREKTKKAKQRVQLDDFDSTPEDEVADPFADTNEDHQEGQQAARQPSHNDESPDMSSLEESQLPALVGDTSSQEDHDDSPVSPRPSSPIQGRGPSSNIAVPSSPTVPPNSPPLRSAPLPSQLDTDIPPAGPGSGVPSSARSLPAWSDASLRSYLDDGSDIRDMLVVVHDTSGVVPVGPEHPIMADLFKEERGKMKELSSQLDGLLGDWLGRKKRAKAASR</sequence>
<feature type="compositionally biased region" description="Basic and acidic residues" evidence="3">
    <location>
        <begin position="469"/>
        <end position="488"/>
    </location>
</feature>
<dbReference type="InterPro" id="IPR001452">
    <property type="entry name" value="SH3_domain"/>
</dbReference>
<accession>A0A9P4LXR1</accession>
<name>A0A9P4LXR1_9PEZI</name>
<feature type="compositionally biased region" description="Basic and acidic residues" evidence="3">
    <location>
        <begin position="500"/>
        <end position="510"/>
    </location>
</feature>
<dbReference type="GO" id="GO:0030950">
    <property type="term" value="P:establishment or maintenance of actin cytoskeleton polarity"/>
    <property type="evidence" value="ECO:0007669"/>
    <property type="project" value="TreeGrafter"/>
</dbReference>
<feature type="domain" description="SH3" evidence="4">
    <location>
        <begin position="288"/>
        <end position="351"/>
    </location>
</feature>
<feature type="compositionally biased region" description="Acidic residues" evidence="3">
    <location>
        <begin position="175"/>
        <end position="186"/>
    </location>
</feature>
<organism evidence="5 6">
    <name type="scientific">Saccharata proteae CBS 121410</name>
    <dbReference type="NCBI Taxonomy" id="1314787"/>
    <lineage>
        <taxon>Eukaryota</taxon>
        <taxon>Fungi</taxon>
        <taxon>Dikarya</taxon>
        <taxon>Ascomycota</taxon>
        <taxon>Pezizomycotina</taxon>
        <taxon>Dothideomycetes</taxon>
        <taxon>Dothideomycetes incertae sedis</taxon>
        <taxon>Botryosphaeriales</taxon>
        <taxon>Saccharataceae</taxon>
        <taxon>Saccharata</taxon>
    </lineage>
</organism>
<feature type="compositionally biased region" description="Acidic residues" evidence="3">
    <location>
        <begin position="95"/>
        <end position="114"/>
    </location>
</feature>
<dbReference type="PROSITE" id="PS50002">
    <property type="entry name" value="SH3"/>
    <property type="match status" value="1"/>
</dbReference>
<dbReference type="FunFam" id="2.30.30.40:FF:000035">
    <property type="entry name" value="SH3 domain containing protein"/>
    <property type="match status" value="1"/>
</dbReference>
<evidence type="ECO:0000256" key="1">
    <source>
        <dbReference type="ARBA" id="ARBA00022443"/>
    </source>
</evidence>
<dbReference type="AlphaFoldDB" id="A0A9P4LXR1"/>
<feature type="compositionally biased region" description="Polar residues" evidence="3">
    <location>
        <begin position="693"/>
        <end position="705"/>
    </location>
</feature>
<keyword evidence="6" id="KW-1185">Reference proteome</keyword>
<evidence type="ECO:0000313" key="5">
    <source>
        <dbReference type="EMBL" id="KAF2087959.1"/>
    </source>
</evidence>
<dbReference type="GO" id="GO:0015630">
    <property type="term" value="C:microtubule cytoskeleton"/>
    <property type="evidence" value="ECO:0007669"/>
    <property type="project" value="TreeGrafter"/>
</dbReference>
<dbReference type="Proteomes" id="UP000799776">
    <property type="component" value="Unassembled WGS sequence"/>
</dbReference>
<feature type="compositionally biased region" description="Basic and acidic residues" evidence="3">
    <location>
        <begin position="576"/>
        <end position="618"/>
    </location>
</feature>
<feature type="compositionally biased region" description="Low complexity" evidence="3">
    <location>
        <begin position="230"/>
        <end position="240"/>
    </location>
</feature>
<keyword evidence="1 2" id="KW-0728">SH3 domain</keyword>
<feature type="compositionally biased region" description="Acidic residues" evidence="3">
    <location>
        <begin position="251"/>
        <end position="266"/>
    </location>
</feature>
<dbReference type="PANTHER" id="PTHR47775">
    <property type="entry name" value="BUD SITE SELECTION PROTEIN 14"/>
    <property type="match status" value="1"/>
</dbReference>